<keyword evidence="4 10" id="KW-0489">Methyltransferase</keyword>
<evidence type="ECO:0000259" key="11">
    <source>
        <dbReference type="Pfam" id="PF01170"/>
    </source>
</evidence>
<dbReference type="GO" id="GO:0032259">
    <property type="term" value="P:methylation"/>
    <property type="evidence" value="ECO:0007669"/>
    <property type="project" value="UniProtKB-UniRule"/>
</dbReference>
<dbReference type="PANTHER" id="PTHR13370">
    <property type="entry name" value="RNA METHYLASE-RELATED"/>
    <property type="match status" value="1"/>
</dbReference>
<reference evidence="13 14" key="1">
    <citation type="submission" date="2015-01" db="EMBL/GenBank/DDBJ databases">
        <title>The Genome Sequence of Capronia semiimmersa CBS27337.</title>
        <authorList>
            <consortium name="The Broad Institute Genomics Platform"/>
            <person name="Cuomo C."/>
            <person name="de Hoog S."/>
            <person name="Gorbushina A."/>
            <person name="Stielow B."/>
            <person name="Teixiera M."/>
            <person name="Abouelleil A."/>
            <person name="Chapman S.B."/>
            <person name="Priest M."/>
            <person name="Young S.K."/>
            <person name="Wortman J."/>
            <person name="Nusbaum C."/>
            <person name="Birren B."/>
        </authorList>
    </citation>
    <scope>NUCLEOTIDE SEQUENCE [LARGE SCALE GENOMIC DNA]</scope>
    <source>
        <strain evidence="13 14">CBS 27337</strain>
    </source>
</reference>
<dbReference type="Gene3D" id="3.40.50.150">
    <property type="entry name" value="Vaccinia Virus protein VP39"/>
    <property type="match status" value="1"/>
</dbReference>
<evidence type="ECO:0000256" key="5">
    <source>
        <dbReference type="ARBA" id="ARBA00022679"/>
    </source>
</evidence>
<dbReference type="InterPro" id="IPR002052">
    <property type="entry name" value="DNA_methylase_N6_adenine_CS"/>
</dbReference>
<feature type="domain" description="tRNA (guanine(10)-N(2))-methyltransferase TRMT11 N-terminal" evidence="12">
    <location>
        <begin position="74"/>
        <end position="169"/>
    </location>
</feature>
<keyword evidence="7 10" id="KW-0819">tRNA processing</keyword>
<dbReference type="GO" id="GO:0005737">
    <property type="term" value="C:cytoplasm"/>
    <property type="evidence" value="ECO:0007669"/>
    <property type="project" value="UniProtKB-SubCell"/>
</dbReference>
<evidence type="ECO:0000313" key="13">
    <source>
        <dbReference type="EMBL" id="KIW67427.1"/>
    </source>
</evidence>
<gene>
    <name evidence="13" type="ORF">PV04_06684</name>
</gene>
<dbReference type="PROSITE" id="PS51627">
    <property type="entry name" value="SAM_MT_TRM11"/>
    <property type="match status" value="1"/>
</dbReference>
<dbReference type="InterPro" id="IPR059073">
    <property type="entry name" value="TRMT11_N"/>
</dbReference>
<keyword evidence="6 10" id="KW-0949">S-adenosyl-L-methionine</keyword>
<evidence type="ECO:0000256" key="10">
    <source>
        <dbReference type="PROSITE-ProRule" id="PRU00959"/>
    </source>
</evidence>
<dbReference type="STRING" id="5601.A0A0D2DZ91"/>
<evidence type="ECO:0000256" key="8">
    <source>
        <dbReference type="ARBA" id="ARBA00022884"/>
    </source>
</evidence>
<comment type="similarity">
    <text evidence="10">Belongs to the class I-like SAM-binding methyltransferase superfamily. TRM11 methyltransferase family.</text>
</comment>
<dbReference type="InterPro" id="IPR000241">
    <property type="entry name" value="RlmKL-like_Mtase"/>
</dbReference>
<organism evidence="13 14">
    <name type="scientific">Phialophora macrospora</name>
    <dbReference type="NCBI Taxonomy" id="1851006"/>
    <lineage>
        <taxon>Eukaryota</taxon>
        <taxon>Fungi</taxon>
        <taxon>Dikarya</taxon>
        <taxon>Ascomycota</taxon>
        <taxon>Pezizomycotina</taxon>
        <taxon>Eurotiomycetes</taxon>
        <taxon>Chaetothyriomycetidae</taxon>
        <taxon>Chaetothyriales</taxon>
        <taxon>Herpotrichiellaceae</taxon>
        <taxon>Phialophora</taxon>
    </lineage>
</organism>
<evidence type="ECO:0000256" key="2">
    <source>
        <dbReference type="ARBA" id="ARBA00022490"/>
    </source>
</evidence>
<dbReference type="PROSITE" id="PS00092">
    <property type="entry name" value="N6_MTASE"/>
    <property type="match status" value="1"/>
</dbReference>
<keyword evidence="2" id="KW-0963">Cytoplasm</keyword>
<sequence length="520" mass="58216">MHSLIRFAQTHESFRRPEIEALSTLADLPCEIVSYDENSPFCVVRFPSLFPHEESESKSEPGAAHDPVCDQRIRGFARRSILSKCIYEIWGQGRNYDELHEDVRQRSQHLWGVFQQQSFKFSVDCFGSTRDVDQQRDIINSFRYLDLRGRIQMKGPEAEFAVLEEWVPLSLQCQTTPTSGHPKLAVDDIAGTSLKRVFLARKIGDSCRWLREKHDLKKRPYISTTSMDAELALVTANMALANPGKIFMDPFVGTGGFMMAAAELGAVVLGSDIDGRSFRGKGSGLDTGVGANLQRYSLTHLFGDCLTSDLTNTPFRTFRNASGSGDGRWLDGIICDPPYGVREGLKVLGTKPRPSRSPDTDCDGLVTNPVKNNIPSTPTLIDGVPAYTLPGYIAPKKPYSFTRMLDDILDFAANTLVDGGRLAFWMPSANENEYGEEDTTVIPRHPRLELKHECVQRFNKWSRRLLVYERLPGMRDWGIDTDLSAGLGELTVPSAGRTADELNPFRKRYFQSFGPDRNGS</sequence>
<dbReference type="InterPro" id="IPR029063">
    <property type="entry name" value="SAM-dependent_MTases_sf"/>
</dbReference>
<evidence type="ECO:0000259" key="12">
    <source>
        <dbReference type="Pfam" id="PF25904"/>
    </source>
</evidence>
<evidence type="ECO:0000256" key="1">
    <source>
        <dbReference type="ARBA" id="ARBA00004496"/>
    </source>
</evidence>
<evidence type="ECO:0000256" key="6">
    <source>
        <dbReference type="ARBA" id="ARBA00022691"/>
    </source>
</evidence>
<accession>A0A0D2DZ91</accession>
<dbReference type="Pfam" id="PF01170">
    <property type="entry name" value="UPF0020"/>
    <property type="match status" value="1"/>
</dbReference>
<keyword evidence="5 10" id="KW-0808">Transferase</keyword>
<name>A0A0D2DZ91_9EURO</name>
<evidence type="ECO:0000256" key="9">
    <source>
        <dbReference type="ARBA" id="ARBA00066937"/>
    </source>
</evidence>
<dbReference type="GO" id="GO:0000049">
    <property type="term" value="F:tRNA binding"/>
    <property type="evidence" value="ECO:0007669"/>
    <property type="project" value="UniProtKB-UniRule"/>
</dbReference>
<protein>
    <recommendedName>
        <fullName evidence="9">tRNA (guanine(10)-N(2))-methyltransferase</fullName>
        <ecNumber evidence="9">2.1.1.214</ecNumber>
    </recommendedName>
</protein>
<evidence type="ECO:0000256" key="7">
    <source>
        <dbReference type="ARBA" id="ARBA00022694"/>
    </source>
</evidence>
<dbReference type="AlphaFoldDB" id="A0A0D2DZ91"/>
<dbReference type="EMBL" id="KN846959">
    <property type="protein sequence ID" value="KIW67427.1"/>
    <property type="molecule type" value="Genomic_DNA"/>
</dbReference>
<evidence type="ECO:0000313" key="14">
    <source>
        <dbReference type="Proteomes" id="UP000054266"/>
    </source>
</evidence>
<dbReference type="PANTHER" id="PTHR13370:SF3">
    <property type="entry name" value="TRNA (GUANINE(10)-N2)-METHYLTRANSFERASE HOMOLOG"/>
    <property type="match status" value="1"/>
</dbReference>
<dbReference type="Proteomes" id="UP000054266">
    <property type="component" value="Unassembled WGS sequence"/>
</dbReference>
<keyword evidence="14" id="KW-1185">Reference proteome</keyword>
<dbReference type="GO" id="GO:0160102">
    <property type="term" value="F:tRNA (guanine(10)-N2)-methyltransferase activity"/>
    <property type="evidence" value="ECO:0007669"/>
    <property type="project" value="UniProtKB-EC"/>
</dbReference>
<proteinExistence type="inferred from homology"/>
<dbReference type="PIRSF" id="PIRSF017259">
    <property type="entry name" value="tRNA_mtfrase_TRM11"/>
    <property type="match status" value="1"/>
</dbReference>
<dbReference type="EC" id="2.1.1.214" evidence="9"/>
<evidence type="ECO:0000256" key="4">
    <source>
        <dbReference type="ARBA" id="ARBA00022603"/>
    </source>
</evidence>
<keyword evidence="8 10" id="KW-0694">RNA-binding</keyword>
<dbReference type="GO" id="GO:0043527">
    <property type="term" value="C:tRNA methyltransferase complex"/>
    <property type="evidence" value="ECO:0007669"/>
    <property type="project" value="UniProtKB-ARBA"/>
</dbReference>
<dbReference type="Pfam" id="PF25904">
    <property type="entry name" value="Tmrp11_N"/>
    <property type="match status" value="2"/>
</dbReference>
<comment type="subcellular location">
    <subcellularLocation>
        <location evidence="1">Cytoplasm</location>
    </subcellularLocation>
</comment>
<dbReference type="InterPro" id="IPR016691">
    <property type="entry name" value="TRMT11"/>
</dbReference>
<feature type="domain" description="Ribosomal RNA large subunit methyltransferase K/L-like methyltransferase" evidence="11">
    <location>
        <begin position="218"/>
        <end position="268"/>
    </location>
</feature>
<keyword evidence="3 10" id="KW-0820">tRNA-binding</keyword>
<evidence type="ECO:0000256" key="3">
    <source>
        <dbReference type="ARBA" id="ARBA00022555"/>
    </source>
</evidence>
<feature type="domain" description="tRNA (guanine(10)-N(2))-methyltransferase TRMT11 N-terminal" evidence="12">
    <location>
        <begin position="1"/>
        <end position="48"/>
    </location>
</feature>
<dbReference type="SUPFAM" id="SSF53335">
    <property type="entry name" value="S-adenosyl-L-methionine-dependent methyltransferases"/>
    <property type="match status" value="1"/>
</dbReference>
<dbReference type="GO" id="GO:0008033">
    <property type="term" value="P:tRNA processing"/>
    <property type="evidence" value="ECO:0007669"/>
    <property type="project" value="UniProtKB-UniRule"/>
</dbReference>
<dbReference type="HOGENOM" id="CLU_029646_3_0_1"/>